<protein>
    <submittedName>
        <fullName evidence="2">Uncharacterized protein</fullName>
    </submittedName>
</protein>
<feature type="compositionally biased region" description="Basic and acidic residues" evidence="1">
    <location>
        <begin position="189"/>
        <end position="199"/>
    </location>
</feature>
<reference evidence="2" key="1">
    <citation type="submission" date="2020-02" db="EMBL/GenBank/DDBJ databases">
        <authorList>
            <person name="Meier V. D."/>
        </authorList>
    </citation>
    <scope>NUCLEOTIDE SEQUENCE</scope>
    <source>
        <strain evidence="2">AVDCRST_MAG85</strain>
    </source>
</reference>
<sequence>APESRSRHLPRRVVPDRRGRGRGLRQRRGRTGAEDRPGLAPAARHPALGLRPRRRERQAHDARRPQGQAGRRHVPLLDLRRHVPGRRAADRRRARPARPRRPRCRDRGRPAPRHARSREALPRRAAGLRPHPLPHRPRARAAPAVARVRHRPPDRRARAQRLRRAARPHRSPAHRLPRRQGHAGRHRERPGAARGRDLL</sequence>
<name>A0A6J4S8E8_9ACTN</name>
<evidence type="ECO:0000256" key="1">
    <source>
        <dbReference type="SAM" id="MobiDB-lite"/>
    </source>
</evidence>
<feature type="compositionally biased region" description="Basic residues" evidence="1">
    <location>
        <begin position="147"/>
        <end position="188"/>
    </location>
</feature>
<feature type="non-terminal residue" evidence="2">
    <location>
        <position position="199"/>
    </location>
</feature>
<gene>
    <name evidence="2" type="ORF">AVDCRST_MAG85-1303</name>
</gene>
<feature type="compositionally biased region" description="Basic residues" evidence="1">
    <location>
        <begin position="19"/>
        <end position="30"/>
    </location>
</feature>
<organism evidence="2">
    <name type="scientific">uncultured Solirubrobacteraceae bacterium</name>
    <dbReference type="NCBI Taxonomy" id="1162706"/>
    <lineage>
        <taxon>Bacteria</taxon>
        <taxon>Bacillati</taxon>
        <taxon>Actinomycetota</taxon>
        <taxon>Thermoleophilia</taxon>
        <taxon>Solirubrobacterales</taxon>
        <taxon>Solirubrobacteraceae</taxon>
        <taxon>environmental samples</taxon>
    </lineage>
</organism>
<proteinExistence type="predicted"/>
<evidence type="ECO:0000313" key="2">
    <source>
        <dbReference type="EMBL" id="CAA9492441.1"/>
    </source>
</evidence>
<feature type="compositionally biased region" description="Basic residues" evidence="1">
    <location>
        <begin position="82"/>
        <end position="116"/>
    </location>
</feature>
<dbReference type="AlphaFoldDB" id="A0A6J4S8E8"/>
<accession>A0A6J4S8E8</accession>
<dbReference type="EMBL" id="CADCVT010000144">
    <property type="protein sequence ID" value="CAA9492441.1"/>
    <property type="molecule type" value="Genomic_DNA"/>
</dbReference>
<feature type="non-terminal residue" evidence="2">
    <location>
        <position position="1"/>
    </location>
</feature>
<feature type="region of interest" description="Disordered" evidence="1">
    <location>
        <begin position="1"/>
        <end position="199"/>
    </location>
</feature>